<evidence type="ECO:0000256" key="3">
    <source>
        <dbReference type="SAM" id="SignalP"/>
    </source>
</evidence>
<dbReference type="InterPro" id="IPR002105">
    <property type="entry name" value="Dockerin_1_rpt"/>
</dbReference>
<evidence type="ECO:0000256" key="2">
    <source>
        <dbReference type="PROSITE-ProRule" id="PRU00152"/>
    </source>
</evidence>
<dbReference type="InterPro" id="IPR036439">
    <property type="entry name" value="Dockerin_dom_sf"/>
</dbReference>
<dbReference type="InterPro" id="IPR042229">
    <property type="entry name" value="Listeria/Bacterioides_rpt_sf"/>
</dbReference>
<dbReference type="RefSeq" id="WP_073337488.1">
    <property type="nucleotide sequence ID" value="NZ_FQXM01000005.1"/>
</dbReference>
<accession>A0A1M5T273</accession>
<reference evidence="6 7" key="1">
    <citation type="submission" date="2016-11" db="EMBL/GenBank/DDBJ databases">
        <authorList>
            <person name="Jaros S."/>
            <person name="Januszkiewicz K."/>
            <person name="Wedrychowicz H."/>
        </authorList>
    </citation>
    <scope>NUCLEOTIDE SEQUENCE [LARGE SCALE GENOMIC DNA]</scope>
    <source>
        <strain evidence="6 7">DSM 8605</strain>
    </source>
</reference>
<comment type="caution">
    <text evidence="2">Lacks conserved residue(s) required for the propagation of feature annotation.</text>
</comment>
<dbReference type="Pfam" id="PF01477">
    <property type="entry name" value="PLAT"/>
    <property type="match status" value="1"/>
</dbReference>
<dbReference type="SUPFAM" id="SSF49723">
    <property type="entry name" value="Lipase/lipooxygenase domain (PLAT/LH2 domain)"/>
    <property type="match status" value="1"/>
</dbReference>
<protein>
    <submittedName>
        <fullName evidence="6">Listeria/Bacterioides repeat-containing protein</fullName>
    </submittedName>
</protein>
<dbReference type="SUPFAM" id="SSF63446">
    <property type="entry name" value="Type I dockerin domain"/>
    <property type="match status" value="1"/>
</dbReference>
<dbReference type="PROSITE" id="PS51766">
    <property type="entry name" value="DOCKERIN"/>
    <property type="match status" value="1"/>
</dbReference>
<evidence type="ECO:0000259" key="5">
    <source>
        <dbReference type="PROSITE" id="PS51766"/>
    </source>
</evidence>
<keyword evidence="7" id="KW-1185">Reference proteome</keyword>
<dbReference type="CDD" id="cd14256">
    <property type="entry name" value="Dockerin_I"/>
    <property type="match status" value="1"/>
</dbReference>
<dbReference type="GO" id="GO:0030313">
    <property type="term" value="C:cell envelope"/>
    <property type="evidence" value="ECO:0007669"/>
    <property type="project" value="UniProtKB-SubCell"/>
</dbReference>
<dbReference type="InterPro" id="IPR018247">
    <property type="entry name" value="EF_Hand_1_Ca_BS"/>
</dbReference>
<dbReference type="EMBL" id="FQXM01000005">
    <property type="protein sequence ID" value="SHH44778.1"/>
    <property type="molecule type" value="Genomic_DNA"/>
</dbReference>
<dbReference type="Gene3D" id="2.60.60.20">
    <property type="entry name" value="PLAT/LH2 domain"/>
    <property type="match status" value="1"/>
</dbReference>
<evidence type="ECO:0000313" key="6">
    <source>
        <dbReference type="EMBL" id="SHH44778.1"/>
    </source>
</evidence>
<keyword evidence="3" id="KW-0732">Signal</keyword>
<dbReference type="OrthoDB" id="9776008at2"/>
<dbReference type="PROSITE" id="PS00018">
    <property type="entry name" value="EF_HAND_1"/>
    <property type="match status" value="1"/>
</dbReference>
<comment type="subcellular location">
    <subcellularLocation>
        <location evidence="1">Cell envelope</location>
    </subcellularLocation>
</comment>
<dbReference type="Pfam" id="PF09479">
    <property type="entry name" value="Flg_new"/>
    <property type="match status" value="3"/>
</dbReference>
<dbReference type="Gene3D" id="1.10.1330.10">
    <property type="entry name" value="Dockerin domain"/>
    <property type="match status" value="1"/>
</dbReference>
<dbReference type="Gene3D" id="2.60.40.4270">
    <property type="entry name" value="Listeria-Bacteroides repeat domain"/>
    <property type="match status" value="3"/>
</dbReference>
<evidence type="ECO:0000256" key="1">
    <source>
        <dbReference type="ARBA" id="ARBA00004196"/>
    </source>
</evidence>
<feature type="chain" id="PRO_5012229152" evidence="3">
    <location>
        <begin position="26"/>
        <end position="1796"/>
    </location>
</feature>
<organism evidence="6 7">
    <name type="scientific">Clostridium grantii DSM 8605</name>
    <dbReference type="NCBI Taxonomy" id="1121316"/>
    <lineage>
        <taxon>Bacteria</taxon>
        <taxon>Bacillati</taxon>
        <taxon>Bacillota</taxon>
        <taxon>Clostridia</taxon>
        <taxon>Eubacteriales</taxon>
        <taxon>Clostridiaceae</taxon>
        <taxon>Clostridium</taxon>
    </lineage>
</organism>
<dbReference type="GO" id="GO:0004553">
    <property type="term" value="F:hydrolase activity, hydrolyzing O-glycosyl compounds"/>
    <property type="evidence" value="ECO:0007669"/>
    <property type="project" value="InterPro"/>
</dbReference>
<dbReference type="NCBIfam" id="TIGR02543">
    <property type="entry name" value="List_Bact_rpt"/>
    <property type="match status" value="2"/>
</dbReference>
<name>A0A1M5T273_9CLOT</name>
<evidence type="ECO:0000259" key="4">
    <source>
        <dbReference type="PROSITE" id="PS50095"/>
    </source>
</evidence>
<dbReference type="InterPro" id="IPR013378">
    <property type="entry name" value="InlB-like_B-rpt"/>
</dbReference>
<feature type="domain" description="Dockerin" evidence="5">
    <location>
        <begin position="26"/>
        <end position="92"/>
    </location>
</feature>
<dbReference type="InterPro" id="IPR016134">
    <property type="entry name" value="Dockerin_dom"/>
</dbReference>
<sequence length="1796" mass="201059">MKKRILSFLLVVCMILSIMPMSALATNVLWGDVNGDKKINLKDVLLLKQYIAGYENDIDKAAADINSDGVINEEDMLLMKQYIAGWDMKLGPEVYTIAFNSNGGSSISSVQVIKGDNISEVLSPKKDNAIFLGWYEDENFKNQFYAESPINSSMTLYAKYADIAKEEQFVDDSFSLMDQQSNIRFELYSSDANMTAEQVKENLLLEIVDNSEYVNLQVTGGKGTFSVSAEDGFTEGSSYKLTLVNDAIKFADKEVSFRNCTFTIKKEEVINISLNEDMIYIKSGEISQITKKGQPMESLSLALLGNKEEATIEGTFDYANAANLKIGDVLCIYKTTKPNERNTTDDYSEDTIAYVNVTAINGITVSYKNTDAEDVLFLPDTLPFKEDELTTYNPEGSFTVDKDQVDFSVYAELGLDKDTTVDKGDFVVIMETDNEVLYGQIESITSNDDIMTVNFSPTTEEAIQDITLDYYTTNDTDGETMLEDVDVDELQAQIEKETIDSGFAHQAMRFLASAATQTDGFSEISGVEDFIITDKMGEEINLSQIAGARIGSEYNTENINVEVQIDNKSQHFGKGIQCSVKVSGEVSLNVGEENEIIIQLSATFVQEVKMSVNANGKAVWKQTDWWPNLYYIGDYQMKANIDIYNYTGISIKAVVSSAQKEEEGKLDISEELKSLMEEQDEEEITAGVQNLFEAYGEMLENETDYISIIDQNLVDAQGCVDPFNIFAYSYKMDFVVSANINLALGCNFEYQSGTRYCFWFKIREKNAGSSSMPLIDETYAFQFYAMGELGIRAGLQLEFAIGLFSTKLDSVGVGVEVGAYTEMFGYFFYDLKSVNNKRTSKMVGALYLEFGIYLEIAFKAQVLNGNVSYNPTVYEEQWPLLYAGDEINVYDFAYEQPEKDNKELIKDITTYPLPQEFRNMSCLNLTEGDMFQEVYDNDRFYYTLSNKNFVLKDGIITVTVPENIRYQTCDLTITWKSAKLAFSMGDLKRTIHLVWTNLTDTELKEQYSVSVMAGDKIIWSERVNKGEIPVLPTEEEVLELIGYDKKMDGQTNLKYTGYTGYEEEAILASENKIYNFGVTEKEYTLTIEGIQKPDGTKENKNFTANFGENFDLSALDETGTSIPGKTYTRYLTAECSDVVNGRSSGNAIDVVFAKQLLANNYKYTAKYEENSCVVTYRFKSMDGKVIEPVTEIVKKGTIPVFDYSEYLLNQGQGYIVTNWDKNISRVTNDTTFTGECGEPTGEKYTITFDSNGGSKVNAIQRYKGTVVNPPVEPTKVGYTFDGWCSDLGLTKAYSFDKMPGNSFTLYAKWKVNQYTVSFNANGGEVRTLNKQVNYDKAYEELPMPTRKGYIFNGWFTAVDGGSQVAADTMVKITAPQTLYAQWKKKSVITGIDTAVQSNTYNGSQISFDVKGTTIKDFTVMYKKPGDTDWSDSAINAGKYAVKISREEDDTYAAYELVLTDTLIINKKSRTVTAPTSGTALYKTVSVEPVTDFEAYGDGAVEYAVSKTTTAPENGWTTSLSIVNLDANTNYYMFARATEGDNYLSATSIASSITVKTENVIPNSTTNHTVGVRTANNKNAGTDANVKFTFLYGDNTRGSQYNLNGSGNDFEKGDYRDYSVPDSRDPWMISGMNIGNDGKHSAAGWECDYVMLNIFGQKTTIQVDRWFDNQWQDYSTTAFKRNITATGDFDSWEGDNNVDSTSTGNISYTYNGNVTDQYGTYNALAHDDAPVISVIPSQTGYYDCFTYNINSFTIDKKALYEKMIQRGDEKIEFTVTMSFNPRSSNTTEFTKTVTINR</sequence>
<dbReference type="InterPro" id="IPR036392">
    <property type="entry name" value="PLAT/LH2_dom_sf"/>
</dbReference>
<dbReference type="PROSITE" id="PS50095">
    <property type="entry name" value="PLAT"/>
    <property type="match status" value="1"/>
</dbReference>
<proteinExistence type="predicted"/>
<dbReference type="InterPro" id="IPR001024">
    <property type="entry name" value="PLAT/LH2_dom"/>
</dbReference>
<gene>
    <name evidence="6" type="ORF">SAMN02745207_01160</name>
</gene>
<evidence type="ECO:0000313" key="7">
    <source>
        <dbReference type="Proteomes" id="UP000184447"/>
    </source>
</evidence>
<dbReference type="Proteomes" id="UP000184447">
    <property type="component" value="Unassembled WGS sequence"/>
</dbReference>
<dbReference type="STRING" id="1121316.SAMN02745207_01160"/>
<feature type="signal peptide" evidence="3">
    <location>
        <begin position="1"/>
        <end position="25"/>
    </location>
</feature>
<dbReference type="GO" id="GO:0000272">
    <property type="term" value="P:polysaccharide catabolic process"/>
    <property type="evidence" value="ECO:0007669"/>
    <property type="project" value="InterPro"/>
</dbReference>
<dbReference type="Pfam" id="PF00404">
    <property type="entry name" value="Dockerin_1"/>
    <property type="match status" value="1"/>
</dbReference>
<feature type="domain" description="PLAT" evidence="4">
    <location>
        <begin position="1565"/>
        <end position="1680"/>
    </location>
</feature>